<evidence type="ECO:0000256" key="10">
    <source>
        <dbReference type="ARBA" id="ARBA00023098"/>
    </source>
</evidence>
<keyword evidence="13" id="KW-0963">Cytoplasm</keyword>
<dbReference type="GO" id="GO:0008270">
    <property type="term" value="F:zinc ion binding"/>
    <property type="evidence" value="ECO:0007669"/>
    <property type="project" value="UniProtKB-UniRule"/>
</dbReference>
<keyword evidence="7 13" id="KW-0276">Fatty acid metabolism</keyword>
<dbReference type="AlphaFoldDB" id="A0A449BI88"/>
<keyword evidence="11 13" id="KW-0275">Fatty acid biosynthesis</keyword>
<evidence type="ECO:0000313" key="16">
    <source>
        <dbReference type="Proteomes" id="UP000290909"/>
    </source>
</evidence>
<dbReference type="InterPro" id="IPR034733">
    <property type="entry name" value="AcCoA_carboxyl_beta"/>
</dbReference>
<evidence type="ECO:0000256" key="3">
    <source>
        <dbReference type="ARBA" id="ARBA00022679"/>
    </source>
</evidence>
<comment type="subcellular location">
    <subcellularLocation>
        <location evidence="1 13">Cytoplasm</location>
    </subcellularLocation>
</comment>
<keyword evidence="3 13" id="KW-0808">Transferase</keyword>
<evidence type="ECO:0000256" key="4">
    <source>
        <dbReference type="ARBA" id="ARBA00022723"/>
    </source>
</evidence>
<gene>
    <name evidence="13 15" type="primary">accD</name>
    <name evidence="15" type="ORF">NCTC10172_00165</name>
</gene>
<dbReference type="Gene3D" id="3.90.226.10">
    <property type="entry name" value="2-enoyl-CoA Hydratase, Chain A, domain 1"/>
    <property type="match status" value="1"/>
</dbReference>
<keyword evidence="10 13" id="KW-0443">Lipid metabolism</keyword>
<dbReference type="HAMAP" id="MF_01395">
    <property type="entry name" value="AcetylCoA_CT_beta"/>
    <property type="match status" value="1"/>
</dbReference>
<feature type="zinc finger region" description="C4-type" evidence="13">
    <location>
        <begin position="39"/>
        <end position="61"/>
    </location>
</feature>
<evidence type="ECO:0000256" key="12">
    <source>
        <dbReference type="ARBA" id="ARBA00025280"/>
    </source>
</evidence>
<keyword evidence="8 13" id="KW-0862">Zinc</keyword>
<dbReference type="PANTHER" id="PTHR42995">
    <property type="entry name" value="ACETYL-COENZYME A CARBOXYLASE CARBOXYL TRANSFERASE SUBUNIT BETA, CHLOROPLASTIC"/>
    <property type="match status" value="1"/>
</dbReference>
<evidence type="ECO:0000256" key="1">
    <source>
        <dbReference type="ARBA" id="ARBA00004496"/>
    </source>
</evidence>
<evidence type="ECO:0000256" key="13">
    <source>
        <dbReference type="HAMAP-Rule" id="MF_01395"/>
    </source>
</evidence>
<feature type="binding site" evidence="13">
    <location>
        <position position="42"/>
    </location>
    <ligand>
        <name>Zn(2+)</name>
        <dbReference type="ChEBI" id="CHEBI:29105"/>
    </ligand>
</feature>
<dbReference type="STRING" id="1408416.GCA_000702765_00720"/>
<keyword evidence="9 13" id="KW-0067">ATP-binding</keyword>
<dbReference type="SUPFAM" id="SSF52096">
    <property type="entry name" value="ClpP/crotonase"/>
    <property type="match status" value="1"/>
</dbReference>
<dbReference type="EMBL" id="LR215050">
    <property type="protein sequence ID" value="VEU82158.1"/>
    <property type="molecule type" value="Genomic_DNA"/>
</dbReference>
<dbReference type="InterPro" id="IPR029045">
    <property type="entry name" value="ClpP/crotonase-like_dom_sf"/>
</dbReference>
<dbReference type="InterPro" id="IPR041010">
    <property type="entry name" value="Znf-ACC"/>
</dbReference>
<dbReference type="GO" id="GO:0006633">
    <property type="term" value="P:fatty acid biosynthetic process"/>
    <property type="evidence" value="ECO:0007669"/>
    <property type="project" value="UniProtKB-KW"/>
</dbReference>
<keyword evidence="15" id="KW-0436">Ligase</keyword>
<dbReference type="PROSITE" id="PS50980">
    <property type="entry name" value="COA_CT_NTER"/>
    <property type="match status" value="1"/>
</dbReference>
<keyword evidence="16" id="KW-1185">Reference proteome</keyword>
<dbReference type="GO" id="GO:0005524">
    <property type="term" value="F:ATP binding"/>
    <property type="evidence" value="ECO:0007669"/>
    <property type="project" value="UniProtKB-KW"/>
</dbReference>
<dbReference type="GO" id="GO:0009317">
    <property type="term" value="C:acetyl-CoA carboxylase complex"/>
    <property type="evidence" value="ECO:0007669"/>
    <property type="project" value="InterPro"/>
</dbReference>
<comment type="cofactor">
    <cofactor evidence="13">
        <name>Zn(2+)</name>
        <dbReference type="ChEBI" id="CHEBI:29105"/>
    </cofactor>
    <text evidence="13">Binds 1 zinc ion per subunit.</text>
</comment>
<organism evidence="15 16">
    <name type="scientific">Acholeplasma hippikon</name>
    <dbReference type="NCBI Taxonomy" id="264636"/>
    <lineage>
        <taxon>Bacteria</taxon>
        <taxon>Bacillati</taxon>
        <taxon>Mycoplasmatota</taxon>
        <taxon>Mollicutes</taxon>
        <taxon>Acholeplasmatales</taxon>
        <taxon>Acholeplasmataceae</taxon>
        <taxon>Acholeplasma</taxon>
    </lineage>
</organism>
<dbReference type="GO" id="GO:2001295">
    <property type="term" value="P:malonyl-CoA biosynthetic process"/>
    <property type="evidence" value="ECO:0007669"/>
    <property type="project" value="UniProtKB-UniRule"/>
</dbReference>
<comment type="function">
    <text evidence="12 13">Component of the acetyl coenzyme A carboxylase (ACC) complex. Biotin carboxylase (BC) catalyzes the carboxylation of biotin on its carrier protein (BCCP) and then the CO(2) group is transferred by the transcarboxylase to acetyl-CoA to form malonyl-CoA.</text>
</comment>
<keyword evidence="5 13" id="KW-0547">Nucleotide-binding</keyword>
<feature type="binding site" evidence="13">
    <location>
        <position position="39"/>
    </location>
    <ligand>
        <name>Zn(2+)</name>
        <dbReference type="ChEBI" id="CHEBI:29105"/>
    </ligand>
</feature>
<evidence type="ECO:0000256" key="5">
    <source>
        <dbReference type="ARBA" id="ARBA00022741"/>
    </source>
</evidence>
<dbReference type="InterPro" id="IPR011762">
    <property type="entry name" value="COA_CT_N"/>
</dbReference>
<evidence type="ECO:0000256" key="7">
    <source>
        <dbReference type="ARBA" id="ARBA00022832"/>
    </source>
</evidence>
<dbReference type="PRINTS" id="PR01070">
    <property type="entry name" value="ACCCTRFRASEB"/>
</dbReference>
<accession>A0A449BI88</accession>
<keyword evidence="6 13" id="KW-0863">Zinc-finger</keyword>
<feature type="binding site" evidence="13">
    <location>
        <position position="58"/>
    </location>
    <ligand>
        <name>Zn(2+)</name>
        <dbReference type="ChEBI" id="CHEBI:29105"/>
    </ligand>
</feature>
<evidence type="ECO:0000256" key="9">
    <source>
        <dbReference type="ARBA" id="ARBA00022840"/>
    </source>
</evidence>
<evidence type="ECO:0000256" key="11">
    <source>
        <dbReference type="ARBA" id="ARBA00023160"/>
    </source>
</evidence>
<comment type="similarity">
    <text evidence="13">Belongs to the AccD/PCCB family.</text>
</comment>
<reference evidence="15 16" key="1">
    <citation type="submission" date="2019-01" db="EMBL/GenBank/DDBJ databases">
        <authorList>
            <consortium name="Pathogen Informatics"/>
        </authorList>
    </citation>
    <scope>NUCLEOTIDE SEQUENCE [LARGE SCALE GENOMIC DNA]</scope>
    <source>
        <strain evidence="15 16">NCTC10172</strain>
    </source>
</reference>
<dbReference type="PANTHER" id="PTHR42995:SF5">
    <property type="entry name" value="ACETYL-COENZYME A CARBOXYLASE CARBOXYL TRANSFERASE SUBUNIT BETA, CHLOROPLASTIC"/>
    <property type="match status" value="1"/>
</dbReference>
<feature type="domain" description="CoA carboxyltransferase N-terminal" evidence="14">
    <location>
        <begin position="35"/>
        <end position="295"/>
    </location>
</feature>
<dbReference type="InterPro" id="IPR000438">
    <property type="entry name" value="Acetyl_CoA_COase_Trfase_b_su"/>
</dbReference>
<dbReference type="KEGG" id="ahk:NCTC10172_00165"/>
<dbReference type="UniPathway" id="UPA00655">
    <property type="reaction ID" value="UER00711"/>
</dbReference>
<feature type="binding site" evidence="13">
    <location>
        <position position="61"/>
    </location>
    <ligand>
        <name>Zn(2+)</name>
        <dbReference type="ChEBI" id="CHEBI:29105"/>
    </ligand>
</feature>
<dbReference type="Pfam" id="PF17848">
    <property type="entry name" value="Zn_ribbon_ACC"/>
    <property type="match status" value="1"/>
</dbReference>
<keyword evidence="2 13" id="KW-0444">Lipid biosynthesis</keyword>
<evidence type="ECO:0000256" key="2">
    <source>
        <dbReference type="ARBA" id="ARBA00022516"/>
    </source>
</evidence>
<evidence type="ECO:0000256" key="6">
    <source>
        <dbReference type="ARBA" id="ARBA00022771"/>
    </source>
</evidence>
<dbReference type="NCBIfam" id="TIGR00515">
    <property type="entry name" value="accD"/>
    <property type="match status" value="1"/>
</dbReference>
<proteinExistence type="inferred from homology"/>
<keyword evidence="4 13" id="KW-0479">Metal-binding</keyword>
<sequence>MKNFLDERRERLNKFQELINRKQVEFKPIDIPDGVFTQCEQCNSAIYNKDLMQNLDVCPFCGYHLKIDAHKRILFTVDENSFVELDKEVTSLNPLGMPEYEDKLNKGKRMSKMNEAFLSGTATLDGIKVAIGVLDSYFMMGSMGSAVGEKVTRLIEYSAHNNLPLIIFSASGGARMQESILSLMQMAKTSAALNLLEQKKILYISVLTNPTTGGVAASFASLGDIMIAERSSVIGFAGARVIKQTIGQDLPAGFQTDQFQLEKGQVDMVVLRKNMKETLVKLLKLHQYEVKRWIM</sequence>
<dbReference type="GO" id="GO:0003989">
    <property type="term" value="F:acetyl-CoA carboxylase activity"/>
    <property type="evidence" value="ECO:0007669"/>
    <property type="project" value="InterPro"/>
</dbReference>
<comment type="pathway">
    <text evidence="13">Lipid metabolism; malonyl-CoA biosynthesis; malonyl-CoA from acetyl-CoA: step 1/1.</text>
</comment>
<dbReference type="EC" id="2.1.3.15" evidence="13"/>
<dbReference type="Pfam" id="PF01039">
    <property type="entry name" value="Carboxyl_trans"/>
    <property type="match status" value="1"/>
</dbReference>
<comment type="subunit">
    <text evidence="13">Acetyl-CoA carboxylase is a heterohexamer composed of biotin carboxyl carrier protein (AccB), biotin carboxylase (AccC) and two subunits each of ACCase subunit alpha (AccA) and ACCase subunit beta (AccD).</text>
</comment>
<evidence type="ECO:0000313" key="15">
    <source>
        <dbReference type="EMBL" id="VEU82158.1"/>
    </source>
</evidence>
<protein>
    <recommendedName>
        <fullName evidence="13">Acetyl-coenzyme A carboxylase carboxyl transferase subunit beta</fullName>
        <shortName evidence="13">ACCase subunit beta</shortName>
        <shortName evidence="13">Acetyl-CoA carboxylase carboxyltransferase subunit beta</shortName>
        <ecNumber evidence="13">2.1.3.15</ecNumber>
    </recommendedName>
</protein>
<dbReference type="GO" id="GO:0016743">
    <property type="term" value="F:carboxyl- or carbamoyltransferase activity"/>
    <property type="evidence" value="ECO:0007669"/>
    <property type="project" value="UniProtKB-UniRule"/>
</dbReference>
<dbReference type="Proteomes" id="UP000290909">
    <property type="component" value="Chromosome"/>
</dbReference>
<comment type="catalytic activity">
    <reaction evidence="13">
        <text>N(6)-carboxybiotinyl-L-lysyl-[protein] + acetyl-CoA = N(6)-biotinyl-L-lysyl-[protein] + malonyl-CoA</text>
        <dbReference type="Rhea" id="RHEA:54728"/>
        <dbReference type="Rhea" id="RHEA-COMP:10505"/>
        <dbReference type="Rhea" id="RHEA-COMP:10506"/>
        <dbReference type="ChEBI" id="CHEBI:57288"/>
        <dbReference type="ChEBI" id="CHEBI:57384"/>
        <dbReference type="ChEBI" id="CHEBI:83144"/>
        <dbReference type="ChEBI" id="CHEBI:83145"/>
        <dbReference type="EC" id="2.1.3.15"/>
    </reaction>
</comment>
<evidence type="ECO:0000259" key="14">
    <source>
        <dbReference type="PROSITE" id="PS50980"/>
    </source>
</evidence>
<name>A0A449BI88_9MOLU</name>
<evidence type="ECO:0000256" key="8">
    <source>
        <dbReference type="ARBA" id="ARBA00022833"/>
    </source>
</evidence>